<dbReference type="EMBL" id="KX284714">
    <property type="protein sequence ID" value="AOM65484.1"/>
    <property type="molecule type" value="Genomic_DNA"/>
</dbReference>
<evidence type="ECO:0000256" key="1">
    <source>
        <dbReference type="ARBA" id="ARBA00004083"/>
    </source>
</evidence>
<evidence type="ECO:0000256" key="7">
    <source>
        <dbReference type="ARBA" id="ARBA00035208"/>
    </source>
</evidence>
<evidence type="ECO:0000313" key="10">
    <source>
        <dbReference type="EMBL" id="AOM65484.1"/>
    </source>
</evidence>
<dbReference type="GO" id="GO:0019843">
    <property type="term" value="F:rRNA binding"/>
    <property type="evidence" value="ECO:0007669"/>
    <property type="project" value="UniProtKB-KW"/>
</dbReference>
<accession>A0A1C9CAU6</accession>
<dbReference type="HAMAP" id="MF_01328_B">
    <property type="entry name" value="Ribosomal_uL4_B"/>
    <property type="match status" value="1"/>
</dbReference>
<evidence type="ECO:0000256" key="3">
    <source>
        <dbReference type="ARBA" id="ARBA00022730"/>
    </source>
</evidence>
<protein>
    <recommendedName>
        <fullName evidence="7">Large ribosomal subunit protein uL4c</fullName>
    </recommendedName>
    <alternativeName>
        <fullName evidence="8">50S ribosomal protein L4, chloroplastic</fullName>
    </alternativeName>
</protein>
<evidence type="ECO:0000256" key="8">
    <source>
        <dbReference type="ARBA" id="ARBA00035387"/>
    </source>
</evidence>
<dbReference type="PANTHER" id="PTHR10746">
    <property type="entry name" value="50S RIBOSOMAL PROTEIN L4"/>
    <property type="match status" value="1"/>
</dbReference>
<name>A0A1C9CAU6_9FLOR</name>
<evidence type="ECO:0000256" key="4">
    <source>
        <dbReference type="ARBA" id="ARBA00022884"/>
    </source>
</evidence>
<sequence>MKLLIMTLKNHRKQTTYIVHRSLINQLKHQYQNTASSKTRSEVRGGGRKPWKQKGTGKARAGSIRSPLWRGGGVTFGPKPIQSLHKINIKEKRLALSTLLHNKNLSISIIPDNNFNIDYPKTQLLYKQLQLMEVKNDNKILIIVNQKYKNLYLASRNLKNIDIIQADHLNIISVLNAEKILITENGLLTIQKIYHA</sequence>
<feature type="region of interest" description="Disordered" evidence="9">
    <location>
        <begin position="31"/>
        <end position="63"/>
    </location>
</feature>
<feature type="compositionally biased region" description="Basic residues" evidence="9">
    <location>
        <begin position="46"/>
        <end position="57"/>
    </location>
</feature>
<dbReference type="InterPro" id="IPR013005">
    <property type="entry name" value="Ribosomal_uL4-like"/>
</dbReference>
<comment type="similarity">
    <text evidence="2">Belongs to the universal ribosomal protein uL4 family.</text>
</comment>
<dbReference type="InterPro" id="IPR023574">
    <property type="entry name" value="Ribosomal_uL4_dom_sf"/>
</dbReference>
<dbReference type="Pfam" id="PF00573">
    <property type="entry name" value="Ribosomal_L4"/>
    <property type="match status" value="1"/>
</dbReference>
<dbReference type="RefSeq" id="YP_009296549.1">
    <property type="nucleotide sequence ID" value="NC_031171.1"/>
</dbReference>
<dbReference type="GO" id="GO:0003735">
    <property type="term" value="F:structural constituent of ribosome"/>
    <property type="evidence" value="ECO:0007669"/>
    <property type="project" value="InterPro"/>
</dbReference>
<dbReference type="Gene3D" id="3.40.1370.10">
    <property type="match status" value="1"/>
</dbReference>
<dbReference type="PANTHER" id="PTHR10746:SF17">
    <property type="entry name" value="LARGE RIBOSOMAL SUBUNIT PROTEIN UL4C"/>
    <property type="match status" value="1"/>
</dbReference>
<dbReference type="GO" id="GO:1990904">
    <property type="term" value="C:ribonucleoprotein complex"/>
    <property type="evidence" value="ECO:0007669"/>
    <property type="project" value="UniProtKB-KW"/>
</dbReference>
<dbReference type="GO" id="GO:0006412">
    <property type="term" value="P:translation"/>
    <property type="evidence" value="ECO:0007669"/>
    <property type="project" value="InterPro"/>
</dbReference>
<evidence type="ECO:0000256" key="6">
    <source>
        <dbReference type="ARBA" id="ARBA00023274"/>
    </source>
</evidence>
<gene>
    <name evidence="10" type="primary">rpl4</name>
    <name evidence="10" type="ORF">Thor_192</name>
</gene>
<keyword evidence="4" id="KW-0694">RNA-binding</keyword>
<evidence type="ECO:0000256" key="9">
    <source>
        <dbReference type="SAM" id="MobiDB-lite"/>
    </source>
</evidence>
<keyword evidence="5 10" id="KW-0689">Ribosomal protein</keyword>
<dbReference type="NCBIfam" id="TIGR03953">
    <property type="entry name" value="rplD_bact"/>
    <property type="match status" value="1"/>
</dbReference>
<dbReference type="GeneID" id="29072890"/>
<comment type="function">
    <text evidence="1">Probably binds the 23S rRNA.</text>
</comment>
<keyword evidence="3" id="KW-0699">rRNA-binding</keyword>
<keyword evidence="6" id="KW-0687">Ribonucleoprotein</keyword>
<organism evidence="10">
    <name type="scientific">Thorea hispida</name>
    <dbReference type="NCBI Taxonomy" id="202687"/>
    <lineage>
        <taxon>Eukaryota</taxon>
        <taxon>Rhodophyta</taxon>
        <taxon>Florideophyceae</taxon>
        <taxon>Nemaliophycidae</taxon>
        <taxon>Thoreales</taxon>
        <taxon>Thoreaceae</taxon>
        <taxon>Thorea</taxon>
    </lineage>
</organism>
<evidence type="ECO:0000256" key="2">
    <source>
        <dbReference type="ARBA" id="ARBA00010528"/>
    </source>
</evidence>
<dbReference type="SUPFAM" id="SSF52166">
    <property type="entry name" value="Ribosomal protein L4"/>
    <property type="match status" value="1"/>
</dbReference>
<evidence type="ECO:0000256" key="5">
    <source>
        <dbReference type="ARBA" id="ARBA00022980"/>
    </source>
</evidence>
<geneLocation type="plastid" evidence="10"/>
<dbReference type="GO" id="GO:0005840">
    <property type="term" value="C:ribosome"/>
    <property type="evidence" value="ECO:0007669"/>
    <property type="project" value="UniProtKB-KW"/>
</dbReference>
<dbReference type="InterPro" id="IPR002136">
    <property type="entry name" value="Ribosomal_uL4"/>
</dbReference>
<reference evidence="10" key="1">
    <citation type="journal article" date="2018" name="PLoS ONE">
        <title>Plastid genome analysis of three Nemaliophycidae red algal species suggests environmental adaptation for iron limited habitats.</title>
        <authorList>
            <person name="Cho C.H."/>
            <person name="Choi J.W."/>
            <person name="Lam D.W."/>
            <person name="Kim K.M."/>
            <person name="Yoon H.S."/>
        </authorList>
    </citation>
    <scope>NUCLEOTIDE SEQUENCE</scope>
</reference>
<dbReference type="AlphaFoldDB" id="A0A1C9CAU6"/>
<proteinExistence type="inferred from homology"/>
<keyword evidence="10" id="KW-0934">Plastid</keyword>